<organism evidence="1 2">
    <name type="scientific">Reticulomyxa filosa</name>
    <dbReference type="NCBI Taxonomy" id="46433"/>
    <lineage>
        <taxon>Eukaryota</taxon>
        <taxon>Sar</taxon>
        <taxon>Rhizaria</taxon>
        <taxon>Retaria</taxon>
        <taxon>Foraminifera</taxon>
        <taxon>Monothalamids</taxon>
        <taxon>Reticulomyxidae</taxon>
        <taxon>Reticulomyxa</taxon>
    </lineage>
</organism>
<comment type="caution">
    <text evidence="1">The sequence shown here is derived from an EMBL/GenBank/DDBJ whole genome shotgun (WGS) entry which is preliminary data.</text>
</comment>
<name>X6LNF0_RETFI</name>
<sequence>NLCDHYGLSRDEELLELFCGFNDDTIPSAISHILLQLKPQSQSDHDNEDIKQDKIEQLTKQLAKQLLPMFYPLRHPAKIMGLAMKPFQNVSHTDQSFDTFVKCVLFNERKVVIVILLNYSQK</sequence>
<dbReference type="AlphaFoldDB" id="X6LNF0"/>
<proteinExistence type="predicted"/>
<dbReference type="EMBL" id="ASPP01035125">
    <property type="protein sequence ID" value="ETO02687.1"/>
    <property type="molecule type" value="Genomic_DNA"/>
</dbReference>
<protein>
    <submittedName>
        <fullName evidence="1">Uncharacterized protein</fullName>
    </submittedName>
</protein>
<evidence type="ECO:0000313" key="2">
    <source>
        <dbReference type="Proteomes" id="UP000023152"/>
    </source>
</evidence>
<evidence type="ECO:0000313" key="1">
    <source>
        <dbReference type="EMBL" id="ETO02687.1"/>
    </source>
</evidence>
<accession>X6LNF0</accession>
<feature type="non-terminal residue" evidence="1">
    <location>
        <position position="1"/>
    </location>
</feature>
<dbReference type="Proteomes" id="UP000023152">
    <property type="component" value="Unassembled WGS sequence"/>
</dbReference>
<reference evidence="1 2" key="1">
    <citation type="journal article" date="2013" name="Curr. Biol.">
        <title>The Genome of the Foraminiferan Reticulomyxa filosa.</title>
        <authorList>
            <person name="Glockner G."/>
            <person name="Hulsmann N."/>
            <person name="Schleicher M."/>
            <person name="Noegel A.A."/>
            <person name="Eichinger L."/>
            <person name="Gallinger C."/>
            <person name="Pawlowski J."/>
            <person name="Sierra R."/>
            <person name="Euteneuer U."/>
            <person name="Pillet L."/>
            <person name="Moustafa A."/>
            <person name="Platzer M."/>
            <person name="Groth M."/>
            <person name="Szafranski K."/>
            <person name="Schliwa M."/>
        </authorList>
    </citation>
    <scope>NUCLEOTIDE SEQUENCE [LARGE SCALE GENOMIC DNA]</scope>
</reference>
<keyword evidence="2" id="KW-1185">Reference proteome</keyword>
<gene>
    <name evidence="1" type="ORF">RFI_34726</name>
</gene>